<dbReference type="InterPro" id="IPR002653">
    <property type="entry name" value="Znf_A20"/>
</dbReference>
<evidence type="ECO:0000313" key="8">
    <source>
        <dbReference type="EnsemblPlants" id="TraesCSU02G028600.1.cds1"/>
    </source>
</evidence>
<dbReference type="SMR" id="A0A3B6UA42"/>
<dbReference type="PANTHER" id="PTHR10634">
    <property type="entry name" value="AN1-TYPE ZINC FINGER PROTEIN"/>
    <property type="match status" value="1"/>
</dbReference>
<evidence type="ECO:0000256" key="2">
    <source>
        <dbReference type="ARBA" id="ARBA00022723"/>
    </source>
</evidence>
<dbReference type="SMART" id="SM00259">
    <property type="entry name" value="ZnF_A20"/>
    <property type="match status" value="1"/>
</dbReference>
<dbReference type="STRING" id="4565.A0A3B6UA42"/>
<dbReference type="SUPFAM" id="SSF118310">
    <property type="entry name" value="AN1-like Zinc finger"/>
    <property type="match status" value="1"/>
</dbReference>
<evidence type="ECO:0000256" key="4">
    <source>
        <dbReference type="ARBA" id="ARBA00022833"/>
    </source>
</evidence>
<dbReference type="GO" id="GO:0008270">
    <property type="term" value="F:zinc ion binding"/>
    <property type="evidence" value="ECO:0007669"/>
    <property type="project" value="UniProtKB-KW"/>
</dbReference>
<organism evidence="8">
    <name type="scientific">Triticum aestivum</name>
    <name type="common">Wheat</name>
    <dbReference type="NCBI Taxonomy" id="4565"/>
    <lineage>
        <taxon>Eukaryota</taxon>
        <taxon>Viridiplantae</taxon>
        <taxon>Streptophyta</taxon>
        <taxon>Embryophyta</taxon>
        <taxon>Tracheophyta</taxon>
        <taxon>Spermatophyta</taxon>
        <taxon>Magnoliopsida</taxon>
        <taxon>Liliopsida</taxon>
        <taxon>Poales</taxon>
        <taxon>Poaceae</taxon>
        <taxon>BOP clade</taxon>
        <taxon>Pooideae</taxon>
        <taxon>Triticodae</taxon>
        <taxon>Triticeae</taxon>
        <taxon>Triticinae</taxon>
        <taxon>Triticum</taxon>
    </lineage>
</organism>
<dbReference type="PROSITE" id="PS51039">
    <property type="entry name" value="ZF_AN1"/>
    <property type="match status" value="1"/>
</dbReference>
<dbReference type="PANTHER" id="PTHR10634:SF154">
    <property type="entry name" value="AN1-TYPE DOMAIN-CONTAINING PROTEIN"/>
    <property type="match status" value="1"/>
</dbReference>
<evidence type="ECO:0000256" key="3">
    <source>
        <dbReference type="ARBA" id="ARBA00022771"/>
    </source>
</evidence>
<keyword evidence="9" id="KW-1185">Reference proteome</keyword>
<evidence type="ECO:0000256" key="1">
    <source>
        <dbReference type="ARBA" id="ARBA00003732"/>
    </source>
</evidence>
<proteinExistence type="predicted"/>
<dbReference type="SMART" id="SM00154">
    <property type="entry name" value="ZnF_AN1"/>
    <property type="match status" value="1"/>
</dbReference>
<dbReference type="Gramene" id="TraesPARA_EIv1.0_2205930.1">
    <property type="protein sequence ID" value="TraesPARA_EIv1.0_2205930.1.CDS1"/>
    <property type="gene ID" value="TraesPARA_EIv1.0_2205930"/>
</dbReference>
<accession>A0A3B6UA42</accession>
<dbReference type="Gramene" id="TraesCAD_scaffold_029358_01G000100.1">
    <property type="protein sequence ID" value="TraesCAD_scaffold_029358_01G000100.1"/>
    <property type="gene ID" value="TraesCAD_scaffold_029358_01G000100"/>
</dbReference>
<dbReference type="InterPro" id="IPR035896">
    <property type="entry name" value="AN1-like_Znf"/>
</dbReference>
<sequence>MEARQHAGGAAPCANGCGFFGGGAATNDLCSNCYKEQQLLDLMAFDGAVMSGLRSLRLAKAGGVEETPERTAGATKNRCDACQQTVGLLGFVCRWWATATCCGAHRHAGAHVCFFDYKAAGREQVARKNPLVVAPKMARISCF</sequence>
<dbReference type="Gene3D" id="1.20.5.4770">
    <property type="match status" value="1"/>
</dbReference>
<protein>
    <recommendedName>
        <fullName evidence="7">AN1-type domain-containing protein</fullName>
    </recommendedName>
</protein>
<dbReference type="Proteomes" id="UP000019116">
    <property type="component" value="Chromosome Un"/>
</dbReference>
<dbReference type="EnsemblPlants" id="TraesCSU02G028600.1">
    <property type="protein sequence ID" value="TraesCSU02G028600.1.cds1"/>
    <property type="gene ID" value="TraesCSU02G028600"/>
</dbReference>
<dbReference type="Gramene" id="TraesROB_scaffold_092464_01G000200.1">
    <property type="protein sequence ID" value="TraesROB_scaffold_092464_01G000200.1"/>
    <property type="gene ID" value="TraesROB_scaffold_092464_01G000200"/>
</dbReference>
<evidence type="ECO:0000256" key="6">
    <source>
        <dbReference type="PROSITE-ProRule" id="PRU00449"/>
    </source>
</evidence>
<dbReference type="GO" id="GO:0003677">
    <property type="term" value="F:DNA binding"/>
    <property type="evidence" value="ECO:0007669"/>
    <property type="project" value="InterPro"/>
</dbReference>
<dbReference type="AlphaFoldDB" id="A0A3B6UA42"/>
<dbReference type="InterPro" id="IPR000058">
    <property type="entry name" value="Znf_AN1"/>
</dbReference>
<dbReference type="Pfam" id="PF01754">
    <property type="entry name" value="zf-A20"/>
    <property type="match status" value="1"/>
</dbReference>
<dbReference type="SUPFAM" id="SSF57716">
    <property type="entry name" value="Glucocorticoid receptor-like (DNA-binding domain)"/>
    <property type="match status" value="1"/>
</dbReference>
<dbReference type="InterPro" id="IPR050652">
    <property type="entry name" value="AN1_A20_ZnFinger"/>
</dbReference>
<reference evidence="8" key="1">
    <citation type="submission" date="2018-08" db="EMBL/GenBank/DDBJ databases">
        <authorList>
            <person name="Rossello M."/>
        </authorList>
    </citation>
    <scope>NUCLEOTIDE SEQUENCE [LARGE SCALE GENOMIC DNA]</scope>
    <source>
        <strain evidence="8">cv. Chinese Spring</strain>
    </source>
</reference>
<dbReference type="OMA" id="HTCTFDR"/>
<comment type="function">
    <text evidence="1">May be involved in environmental stress response.</text>
</comment>
<dbReference type="Gramene" id="TraesWEE_scaffold_032491_01G000500.1">
    <property type="protein sequence ID" value="TraesWEE_scaffold_032491_01G000500.1"/>
    <property type="gene ID" value="TraesWEE_scaffold_032491_01G000500"/>
</dbReference>
<dbReference type="Gramene" id="TraesCLE_scaffold_021122_01G000100.1">
    <property type="protein sequence ID" value="TraesCLE_scaffold_021122_01G000100.1"/>
    <property type="gene ID" value="TraesCLE_scaffold_021122_01G000100"/>
</dbReference>
<dbReference type="Gene3D" id="4.10.1110.10">
    <property type="entry name" value="AN1-like Zinc finger"/>
    <property type="match status" value="1"/>
</dbReference>
<keyword evidence="2" id="KW-0479">Metal-binding</keyword>
<reference evidence="8" key="2">
    <citation type="submission" date="2018-10" db="UniProtKB">
        <authorList>
            <consortium name="EnsemblPlants"/>
        </authorList>
    </citation>
    <scope>IDENTIFICATION</scope>
</reference>
<dbReference type="Gramene" id="TraesKAR6D01G0037890.1">
    <property type="protein sequence ID" value="cds.TraesKAR6D01G0037890.1"/>
    <property type="gene ID" value="TraesKAR6D01G0037890"/>
</dbReference>
<feature type="domain" description="AN1-type" evidence="7">
    <location>
        <begin position="73"/>
        <end position="121"/>
    </location>
</feature>
<name>A0A3B6UA42_WHEAT</name>
<keyword evidence="5" id="KW-0346">Stress response</keyword>
<dbReference type="OrthoDB" id="428577at2759"/>
<keyword evidence="3 6" id="KW-0863">Zinc-finger</keyword>
<keyword evidence="4" id="KW-0862">Zinc</keyword>
<evidence type="ECO:0000259" key="7">
    <source>
        <dbReference type="PROSITE" id="PS51039"/>
    </source>
</evidence>
<evidence type="ECO:0000256" key="5">
    <source>
        <dbReference type="ARBA" id="ARBA00023016"/>
    </source>
</evidence>
<evidence type="ECO:0000313" key="9">
    <source>
        <dbReference type="Proteomes" id="UP000019116"/>
    </source>
</evidence>
<dbReference type="Gramene" id="TraesCSU02G028600.1">
    <property type="protein sequence ID" value="TraesCSU02G028600.1.cds1"/>
    <property type="gene ID" value="TraesCSU02G028600"/>
</dbReference>